<dbReference type="Gene3D" id="3.10.450.50">
    <property type="match status" value="1"/>
</dbReference>
<protein>
    <recommendedName>
        <fullName evidence="4">Preprotein translocase subunit SecA</fullName>
    </recommendedName>
</protein>
<dbReference type="EMBL" id="OFSP01000078">
    <property type="protein sequence ID" value="SOY77664.1"/>
    <property type="molecule type" value="Genomic_DNA"/>
</dbReference>
<evidence type="ECO:0008006" key="4">
    <source>
        <dbReference type="Google" id="ProtNLM"/>
    </source>
</evidence>
<comment type="caution">
    <text evidence="2">The sequence shown here is derived from an EMBL/GenBank/DDBJ whole genome shotgun (WGS) entry which is preliminary data.</text>
</comment>
<proteinExistence type="predicted"/>
<organism evidence="2 3">
    <name type="scientific">Cupriavidus taiwanensis</name>
    <dbReference type="NCBI Taxonomy" id="164546"/>
    <lineage>
        <taxon>Bacteria</taxon>
        <taxon>Pseudomonadati</taxon>
        <taxon>Pseudomonadota</taxon>
        <taxon>Betaproteobacteria</taxon>
        <taxon>Burkholderiales</taxon>
        <taxon>Burkholderiaceae</taxon>
        <taxon>Cupriavidus</taxon>
    </lineage>
</organism>
<evidence type="ECO:0000313" key="3">
    <source>
        <dbReference type="Proteomes" id="UP000256297"/>
    </source>
</evidence>
<dbReference type="InterPro" id="IPR004027">
    <property type="entry name" value="SEC_C_motif"/>
</dbReference>
<reference evidence="3" key="1">
    <citation type="submission" date="2018-01" db="EMBL/GenBank/DDBJ databases">
        <authorList>
            <person name="Gaut B.S."/>
            <person name="Morton B.R."/>
            <person name="Clegg M.T."/>
            <person name="Duvall M.R."/>
        </authorList>
    </citation>
    <scope>NUCLEOTIDE SEQUENCE [LARGE SCALE GENOMIC DNA]</scope>
</reference>
<gene>
    <name evidence="2" type="ORF">CBM2589_U10166</name>
</gene>
<dbReference type="Pfam" id="PF02810">
    <property type="entry name" value="SEC-C"/>
    <property type="match status" value="1"/>
</dbReference>
<evidence type="ECO:0000256" key="1">
    <source>
        <dbReference type="SAM" id="MobiDB-lite"/>
    </source>
</evidence>
<dbReference type="SUPFAM" id="SSF103642">
    <property type="entry name" value="Sec-C motif"/>
    <property type="match status" value="1"/>
</dbReference>
<accession>A0A375CQH8</accession>
<evidence type="ECO:0000313" key="2">
    <source>
        <dbReference type="EMBL" id="SOY77664.1"/>
    </source>
</evidence>
<name>A0A375CQH8_9BURK</name>
<dbReference type="AlphaFoldDB" id="A0A375CQH8"/>
<dbReference type="Proteomes" id="UP000256297">
    <property type="component" value="Unassembled WGS sequence"/>
</dbReference>
<feature type="region of interest" description="Disordered" evidence="1">
    <location>
        <begin position="588"/>
        <end position="609"/>
    </location>
</feature>
<sequence>MVHLRDTAEERELMDDQPDGGILARLGVFPVASIDRMHQRSSHAAGAGRAALNQEGILKPVFGYLVAVPGQTARNVAMRRPVKPSTRIRAIQCWRSTGVSHALGSSLHVIMRVNSNRTGVLMVGEHCGGSEAAMTGMSYGVTATERMLAEFCERSFLKLWSYPNPHKDDGHELCDLLAVFGDTIFIFFDRENELPEITDKDPQVLWDRWKRNVIDRQVRTAHGAERYIRGGRPIFLDAKREKPFPVPFDKDKAVIHKIIVAHGAKAACELASPENVYGSLAITYAETGADLSHPFHIELDRHNPVHVLDSHNMPIVLRELDTVSDFSAYLDEKVRAVAAFDYLSYCGEEDLLGHYLLNYDAATKRHVIGPKSKDRSNVNGVMIAEGEWRDFVQTSVYKNTKNEDRISYFWDQLIQRTCQNSLEGTLGGNSNIARGESAIHEMAKEPRFMRRGLSERMLTAVDRFPDTGSFTRQVTFLPSFEPNVGYVLLQLRVPEAFRSTADFREKRQTLLEIACGAAKNKFPDLVKVIGIGIEAPKFSGGTVAEDFILMPCEPWTDERKSYYEELNREWNFFGTPALRRFNDRVTQFVPPPRAGTPTKPGRIGRNNPCPCGSGRKFKECHGR</sequence>